<keyword evidence="1" id="KW-0812">Transmembrane</keyword>
<sequence>MLGLLLFGLAGGSFICYWVRKNSRMAQIILDAAAMLAIAGLFIPASAAVIGTLVDDTVYMTQVHEVLLDPMFLLGGAYLGPYALGRLLECVQVPAQR</sequence>
<accession>A0ABS7D3N0</accession>
<gene>
    <name evidence="2" type="ORF">K0T92_07035</name>
</gene>
<evidence type="ECO:0000256" key="1">
    <source>
        <dbReference type="SAM" id="Phobius"/>
    </source>
</evidence>
<dbReference type="Proteomes" id="UP000812277">
    <property type="component" value="Unassembled WGS sequence"/>
</dbReference>
<feature type="transmembrane region" description="Helical" evidence="1">
    <location>
        <begin position="66"/>
        <end position="84"/>
    </location>
</feature>
<reference evidence="2 3" key="1">
    <citation type="submission" date="2021-07" db="EMBL/GenBank/DDBJ databases">
        <title>Paenibacillus radiodurans sp. nov., isolated from the southeastern edge of Tengger Desert.</title>
        <authorList>
            <person name="Zhang G."/>
        </authorList>
    </citation>
    <scope>NUCLEOTIDE SEQUENCE [LARGE SCALE GENOMIC DNA]</scope>
    <source>
        <strain evidence="2 3">DT7-4</strain>
    </source>
</reference>
<protein>
    <submittedName>
        <fullName evidence="2">Uncharacterized protein</fullName>
    </submittedName>
</protein>
<evidence type="ECO:0000313" key="3">
    <source>
        <dbReference type="Proteomes" id="UP000812277"/>
    </source>
</evidence>
<proteinExistence type="predicted"/>
<comment type="caution">
    <text evidence="2">The sequence shown here is derived from an EMBL/GenBank/DDBJ whole genome shotgun (WGS) entry which is preliminary data.</text>
</comment>
<organism evidence="2 3">
    <name type="scientific">Paenibacillus oenotherae</name>
    <dbReference type="NCBI Taxonomy" id="1435645"/>
    <lineage>
        <taxon>Bacteria</taxon>
        <taxon>Bacillati</taxon>
        <taxon>Bacillota</taxon>
        <taxon>Bacilli</taxon>
        <taxon>Bacillales</taxon>
        <taxon>Paenibacillaceae</taxon>
        <taxon>Paenibacillus</taxon>
    </lineage>
</organism>
<feature type="transmembrane region" description="Helical" evidence="1">
    <location>
        <begin position="32"/>
        <end position="54"/>
    </location>
</feature>
<dbReference type="RefSeq" id="WP_219871730.1">
    <property type="nucleotide sequence ID" value="NZ_JAHZIJ010000003.1"/>
</dbReference>
<keyword evidence="1" id="KW-0472">Membrane</keyword>
<name>A0ABS7D3N0_9BACL</name>
<keyword evidence="1" id="KW-1133">Transmembrane helix</keyword>
<evidence type="ECO:0000313" key="2">
    <source>
        <dbReference type="EMBL" id="MBW7474495.1"/>
    </source>
</evidence>
<dbReference type="EMBL" id="JAHZIJ010000003">
    <property type="protein sequence ID" value="MBW7474495.1"/>
    <property type="molecule type" value="Genomic_DNA"/>
</dbReference>
<keyword evidence="3" id="KW-1185">Reference proteome</keyword>